<comment type="caution">
    <text evidence="1">The sequence shown here is derived from an EMBL/GenBank/DDBJ whole genome shotgun (WGS) entry which is preliminary data.</text>
</comment>
<dbReference type="Proteomes" id="UP000298111">
    <property type="component" value="Unassembled WGS sequence"/>
</dbReference>
<organism evidence="1 2">
    <name type="scientific">Streptomyces albus</name>
    <dbReference type="NCBI Taxonomy" id="1888"/>
    <lineage>
        <taxon>Bacteria</taxon>
        <taxon>Bacillati</taxon>
        <taxon>Actinomycetota</taxon>
        <taxon>Actinomycetes</taxon>
        <taxon>Kitasatosporales</taxon>
        <taxon>Streptomycetaceae</taxon>
        <taxon>Streptomyces</taxon>
    </lineage>
</organism>
<proteinExistence type="predicted"/>
<evidence type="ECO:0000313" key="2">
    <source>
        <dbReference type="Proteomes" id="UP000298111"/>
    </source>
</evidence>
<dbReference type="EMBL" id="RCIY01000040">
    <property type="protein sequence ID" value="TGG86108.1"/>
    <property type="molecule type" value="Genomic_DNA"/>
</dbReference>
<dbReference type="RefSeq" id="WP_016471242.1">
    <property type="nucleotide sequence ID" value="NZ_BBQG01000014.1"/>
</dbReference>
<dbReference type="GeneID" id="75179939"/>
<reference evidence="1 2" key="1">
    <citation type="submission" date="2018-10" db="EMBL/GenBank/DDBJ databases">
        <title>Isolation of pseudouridimycin from Streptomyces albus DSM 40763.</title>
        <authorList>
            <person name="Rosenqvist P."/>
            <person name="Metsae-Ketelae M."/>
            <person name="Virta P."/>
        </authorList>
    </citation>
    <scope>NUCLEOTIDE SEQUENCE [LARGE SCALE GENOMIC DNA]</scope>
    <source>
        <strain evidence="1 2">DSM 40763</strain>
    </source>
</reference>
<sequence>MNAVRISLYELRIGVFASAEELSSVTASVRKRLSELVPQREEAAAEWVLKTAGASELAAPGLDDEMTVRELYAELPEQWQVEHPGQSPDGRAVHELRIGVSGDPENAGELLDQLTATLCPEIEHSGPCPVPWSADFTLPDDEEQRAFLTAQYGTLPH</sequence>
<name>A0A6C1C8Z8_9ACTN</name>
<protein>
    <submittedName>
        <fullName evidence="1">Uncharacterized protein</fullName>
    </submittedName>
</protein>
<dbReference type="AlphaFoldDB" id="A0A6C1C8Z8"/>
<gene>
    <name evidence="1" type="ORF">D8771_06770</name>
</gene>
<accession>A0A6C1C8Z8</accession>
<evidence type="ECO:0000313" key="1">
    <source>
        <dbReference type="EMBL" id="TGG86108.1"/>
    </source>
</evidence>